<gene>
    <name evidence="1" type="ORF">ESCO41_00046</name>
</gene>
<keyword evidence="2" id="KW-1185">Reference proteome</keyword>
<proteinExistence type="predicted"/>
<evidence type="ECO:0000313" key="2">
    <source>
        <dbReference type="Proteomes" id="UP000222601"/>
    </source>
</evidence>
<evidence type="ECO:0000313" key="1">
    <source>
        <dbReference type="EMBL" id="AQY55273.1"/>
    </source>
</evidence>
<sequence>MFEVKLTILLMGRTCASCKQNFEAKVEASSAEEAVSKAKKMSGVDTTTHKFLVNYVRGISC</sequence>
<evidence type="ECO:0008006" key="3">
    <source>
        <dbReference type="Google" id="ProtNLM"/>
    </source>
</evidence>
<reference evidence="1" key="1">
    <citation type="submission" date="2017-02" db="EMBL/GenBank/DDBJ databases">
        <title>Characterization of a new coliphage vB_EcoS_ESCO41.</title>
        <authorList>
            <person name="Trotereau A."/>
            <person name="Schouler C."/>
        </authorList>
    </citation>
    <scope>NUCLEOTIDE SEQUENCE [LARGE SCALE GENOMIC DNA]</scope>
</reference>
<protein>
    <recommendedName>
        <fullName evidence="3">HMA domain-containing protein</fullName>
    </recommendedName>
</protein>
<organism evidence="1">
    <name type="scientific">Escherichia phage vB_EcoS_ESCO41</name>
    <dbReference type="NCBI Taxonomy" id="2496547"/>
    <lineage>
        <taxon>Viruses</taxon>
        <taxon>Duplodnaviria</taxon>
        <taxon>Heunggongvirae</taxon>
        <taxon>Uroviricota</taxon>
        <taxon>Caudoviricetes</taxon>
        <taxon>Drexlerviridae</taxon>
        <taxon>Nouzillyvirus</taxon>
        <taxon>Nouzillyvirus ESCO41</taxon>
    </lineage>
</organism>
<dbReference type="EMBL" id="KY619305">
    <property type="protein sequence ID" value="AQY55273.1"/>
    <property type="molecule type" value="Genomic_DNA"/>
</dbReference>
<accession>A0A1U9WQZ0</accession>
<name>A0A1U9WQZ0_9CAUD</name>
<dbReference type="Proteomes" id="UP000222601">
    <property type="component" value="Segment"/>
</dbReference>